<gene>
    <name evidence="1" type="ORF">J2736_004322</name>
</gene>
<dbReference type="Gene3D" id="2.70.98.70">
    <property type="match status" value="1"/>
</dbReference>
<evidence type="ECO:0000313" key="2">
    <source>
        <dbReference type="Proteomes" id="UP001267290"/>
    </source>
</evidence>
<accession>A0ABU1P066</accession>
<comment type="caution">
    <text evidence="1">The sequence shown here is derived from an EMBL/GenBank/DDBJ whole genome shotgun (WGS) entry which is preliminary data.</text>
</comment>
<dbReference type="EMBL" id="JAVDSB010000009">
    <property type="protein sequence ID" value="MDR6553115.1"/>
    <property type="molecule type" value="Genomic_DNA"/>
</dbReference>
<reference evidence="1 2" key="1">
    <citation type="submission" date="2023-07" db="EMBL/GenBank/DDBJ databases">
        <title>Sorghum-associated microbial communities from plants grown in Nebraska, USA.</title>
        <authorList>
            <person name="Schachtman D."/>
        </authorList>
    </citation>
    <scope>NUCLEOTIDE SEQUENCE [LARGE SCALE GENOMIC DNA]</scope>
    <source>
        <strain evidence="1 2">CC258</strain>
    </source>
</reference>
<dbReference type="InterPro" id="IPR011047">
    <property type="entry name" value="Quinoprotein_ADH-like_sf"/>
</dbReference>
<evidence type="ECO:0000313" key="1">
    <source>
        <dbReference type="EMBL" id="MDR6553115.1"/>
    </source>
</evidence>
<dbReference type="SUPFAM" id="SSF50998">
    <property type="entry name" value="Quinoprotein alcohol dehydrogenase-like"/>
    <property type="match status" value="1"/>
</dbReference>
<dbReference type="InterPro" id="IPR015943">
    <property type="entry name" value="WD40/YVTN_repeat-like_dom_sf"/>
</dbReference>
<protein>
    <submittedName>
        <fullName evidence="1">Outer membrane protein assembly factor BamB</fullName>
    </submittedName>
</protein>
<dbReference type="Gene3D" id="2.130.10.10">
    <property type="entry name" value="YVTN repeat-like/Quinoprotein amine dehydrogenase"/>
    <property type="match status" value="1"/>
</dbReference>
<keyword evidence="2" id="KW-1185">Reference proteome</keyword>
<name>A0ABU1P066_9BACL</name>
<organism evidence="1 2">
    <name type="scientific">Paenibacillus qinlingensis</name>
    <dbReference type="NCBI Taxonomy" id="1837343"/>
    <lineage>
        <taxon>Bacteria</taxon>
        <taxon>Bacillati</taxon>
        <taxon>Bacillota</taxon>
        <taxon>Bacilli</taxon>
        <taxon>Bacillales</taxon>
        <taxon>Paenibacillaceae</taxon>
        <taxon>Paenibacillus</taxon>
    </lineage>
</organism>
<dbReference type="RefSeq" id="WP_310500601.1">
    <property type="nucleotide sequence ID" value="NZ_JAVDSB010000009.1"/>
</dbReference>
<dbReference type="Proteomes" id="UP001267290">
    <property type="component" value="Unassembled WGS sequence"/>
</dbReference>
<proteinExistence type="predicted"/>
<sequence length="1154" mass="128080">MTRQRIQAREINYYTNLLPEQPIVIAAPRDTEGVRAALAIEAKLRQVNADLRIVVLEDPMPAILYQAQGPVFLIGNLADSLCVKELYFRWFCLTDRWYPGPSGFEVRTLLNPLGSGHNIIHLGYSDEDGLQGGLHILLEQMKSSIPHLAEVKAMRLPIPDHEVIKFKAPKPHQHDWQVSIRHEDVMKGVLGYLIGDQSCLDEYARLSEIVVRNGVLIDDKIVQIHLGIRSRVVLFRLLEVSGLVPEPLRQKMTQFIYDWAESAEGYRYVEKPLYQSRHFPRQNHGTIPALALVFASDYFTTHYPGMEEPKVWKETADRVFAPYSAGGWKPVCDGMCHGWWMTQPTLIDYGLMDRDHRFFESGGARAAADCAVAIVNNIGWMPNAGDSILLQSFPGPSLRAAAAYYEDARYTYMHELAPVHRRLYHEWGTIGGLRTFDIGLTPTVPAVGLGVTVVPLDPLIYETWDKEPDLALLLLDTPPSAPIDLCFDKISIRAGWQKQDDYMLIDGLSTKSSSHSYADAMGIHDYARLGVSCIVTEDLLLFPEPESHSLVTVVKDGETGPLPSFAECEAQATEPDGTYYVRLKLARYAGTDWYREIWMRPGKYAVIQDTVVALEDGEYAVEAHFRTPSRAQLNGSLMTSSRNTEAGDPVEFRLQSGCTSPSSCSLTEVPVSLFYRVHPGEPQPLTLDDDPVEAYKRRYYTQEVELTAFRARSTTRLCPGESVVFSHLAQIAAAGERHGLIKLDDRAKAVVICGEESWEAVSQVKSRQPSAAVVITTASATVEELVTKPFVSLPSSITSFKMAAGGAGGFVCGTHSGSVYRIDPSGKIIWEAKLEGCVHDVDVTGTNEEETVFAGHGKDRLSVLSRAGTVHKESRIIRNPSPYPWWELTGPAPMRLVAVSVASSTGDQFMGAAVGCGDMQLRFFDQDGTERWSWWYKEGLPGRIQVGDVDGDGVEELIVGGDIITDQSTCRILTMDGKVKAEFTVEGWTSRTTSLNWTVAGTRRILACGANRGRNLWVYETTGLHEDSALKADFQQSEHRLLFMNRLGGAVSALQFSADGERLAATTSQGFLCLYDLQGKLLHTKLYEHGIVYLSWLNGKFVLVESNGHLHMVTPEGRTEASVQTGVASTSFCQNGIELWQVSQNTIYLTNLKL</sequence>